<reference evidence="1 2" key="1">
    <citation type="submission" date="2019-02" db="EMBL/GenBank/DDBJ databases">
        <title>Deep-cultivation of Planctomycetes and their phenomic and genomic characterization uncovers novel biology.</title>
        <authorList>
            <person name="Wiegand S."/>
            <person name="Jogler M."/>
            <person name="Boedeker C."/>
            <person name="Pinto D."/>
            <person name="Vollmers J."/>
            <person name="Rivas-Marin E."/>
            <person name="Kohn T."/>
            <person name="Peeters S.H."/>
            <person name="Heuer A."/>
            <person name="Rast P."/>
            <person name="Oberbeckmann S."/>
            <person name="Bunk B."/>
            <person name="Jeske O."/>
            <person name="Meyerdierks A."/>
            <person name="Storesund J.E."/>
            <person name="Kallscheuer N."/>
            <person name="Luecker S."/>
            <person name="Lage O.M."/>
            <person name="Pohl T."/>
            <person name="Merkel B.J."/>
            <person name="Hornburger P."/>
            <person name="Mueller R.-W."/>
            <person name="Bruemmer F."/>
            <person name="Labrenz M."/>
            <person name="Spormann A.M."/>
            <person name="Op Den Camp H."/>
            <person name="Overmann J."/>
            <person name="Amann R."/>
            <person name="Jetten M.S.M."/>
            <person name="Mascher T."/>
            <person name="Medema M.H."/>
            <person name="Devos D.P."/>
            <person name="Kaster A.-K."/>
            <person name="Ovreas L."/>
            <person name="Rohde M."/>
            <person name="Galperin M.Y."/>
            <person name="Jogler C."/>
        </authorList>
    </citation>
    <scope>NUCLEOTIDE SEQUENCE [LARGE SCALE GENOMIC DNA]</scope>
    <source>
        <strain evidence="1 2">Mal64</strain>
    </source>
</reference>
<dbReference type="Pfam" id="PF10994">
    <property type="entry name" value="DUF2817"/>
    <property type="match status" value="1"/>
</dbReference>
<gene>
    <name evidence="1" type="ORF">Mal64_26860</name>
</gene>
<dbReference type="AlphaFoldDB" id="A0A5C5ZJZ8"/>
<proteinExistence type="predicted"/>
<protein>
    <recommendedName>
        <fullName evidence="3">Succinylglutamate desuccinylase / Aspartoacylase family protein</fullName>
    </recommendedName>
</protein>
<sequence>MRQPNDLFPASYQESRELFREATAADVAWRESMAIDATGPQGEELAVDAALFGAQRPRRVVVVSSGLHGVEAPLGAAIQRGWVERFAAGAESLPEGTAVLLLHALNPYGFAWRRRFNEDNVDLNRNFLLAEQAYTGAPPLASAFRRALGGESRRRRGLTGLPMVLLAARHGVRSFWETLPPGQYEHDDWLFYGGRRLSQSGARLAALLPSLLGACEETIWLDIHTGLGRGGRCDLLLSEGERPEEEAWWHNAYPHETVVAAHRPRRYPVRGGFGPWLQELLPGSAVHYTTAEFGTYPAFRVLRAMVAENRATRADPTIGPQHPARRRLAEAFAPQSPKWRARTLAKGLTLVEHAIGLL</sequence>
<evidence type="ECO:0000313" key="1">
    <source>
        <dbReference type="EMBL" id="TWT87151.1"/>
    </source>
</evidence>
<evidence type="ECO:0000313" key="2">
    <source>
        <dbReference type="Proteomes" id="UP000315440"/>
    </source>
</evidence>
<organism evidence="1 2">
    <name type="scientific">Pseudobythopirellula maris</name>
    <dbReference type="NCBI Taxonomy" id="2527991"/>
    <lineage>
        <taxon>Bacteria</taxon>
        <taxon>Pseudomonadati</taxon>
        <taxon>Planctomycetota</taxon>
        <taxon>Planctomycetia</taxon>
        <taxon>Pirellulales</taxon>
        <taxon>Lacipirellulaceae</taxon>
        <taxon>Pseudobythopirellula</taxon>
    </lineage>
</organism>
<dbReference type="EMBL" id="SJPQ01000003">
    <property type="protein sequence ID" value="TWT87151.1"/>
    <property type="molecule type" value="Genomic_DNA"/>
</dbReference>
<dbReference type="CDD" id="cd06233">
    <property type="entry name" value="M14-like"/>
    <property type="match status" value="1"/>
</dbReference>
<dbReference type="Gene3D" id="3.40.630.10">
    <property type="entry name" value="Zn peptidases"/>
    <property type="match status" value="1"/>
</dbReference>
<evidence type="ECO:0008006" key="3">
    <source>
        <dbReference type="Google" id="ProtNLM"/>
    </source>
</evidence>
<dbReference type="InterPro" id="IPR021259">
    <property type="entry name" value="DUF2817"/>
</dbReference>
<accession>A0A5C5ZJZ8</accession>
<dbReference type="Proteomes" id="UP000315440">
    <property type="component" value="Unassembled WGS sequence"/>
</dbReference>
<comment type="caution">
    <text evidence="1">The sequence shown here is derived from an EMBL/GenBank/DDBJ whole genome shotgun (WGS) entry which is preliminary data.</text>
</comment>
<keyword evidence="2" id="KW-1185">Reference proteome</keyword>
<dbReference type="RefSeq" id="WP_197525747.1">
    <property type="nucleotide sequence ID" value="NZ_SJPQ01000003.1"/>
</dbReference>
<name>A0A5C5ZJZ8_9BACT</name>
<dbReference type="SUPFAM" id="SSF53187">
    <property type="entry name" value="Zn-dependent exopeptidases"/>
    <property type="match status" value="1"/>
</dbReference>